<dbReference type="Proteomes" id="UP000005850">
    <property type="component" value="Chromosome"/>
</dbReference>
<evidence type="ECO:0000313" key="2">
    <source>
        <dbReference type="EMBL" id="AIG25478.1"/>
    </source>
</evidence>
<feature type="region of interest" description="Disordered" evidence="1">
    <location>
        <begin position="1"/>
        <end position="34"/>
    </location>
</feature>
<evidence type="ECO:0000313" key="3">
    <source>
        <dbReference type="Proteomes" id="UP000005850"/>
    </source>
</evidence>
<dbReference type="STRING" id="1042163.BRLA_c011380"/>
<dbReference type="eggNOG" id="ENOG50325FD">
    <property type="taxonomic scope" value="Bacteria"/>
</dbReference>
<evidence type="ECO:0000256" key="1">
    <source>
        <dbReference type="SAM" id="MobiDB-lite"/>
    </source>
</evidence>
<protein>
    <submittedName>
        <fullName evidence="2">Uncharacterized protein</fullName>
    </submittedName>
</protein>
<dbReference type="KEGG" id="blr:BRLA_c011380"/>
<gene>
    <name evidence="2" type="ORF">BRLA_c011380</name>
</gene>
<dbReference type="HOGENOM" id="CLU_112340_0_0_9"/>
<dbReference type="Gene3D" id="3.40.1000.10">
    <property type="entry name" value="Mog1/PsbP, alpha/beta/alpha sandwich"/>
    <property type="match status" value="1"/>
</dbReference>
<feature type="compositionally biased region" description="Basic and acidic residues" evidence="1">
    <location>
        <begin position="15"/>
        <end position="34"/>
    </location>
</feature>
<dbReference type="EMBL" id="CP007806">
    <property type="protein sequence ID" value="AIG25478.1"/>
    <property type="molecule type" value="Genomic_DNA"/>
</dbReference>
<accession>A0A075R2P3</accession>
<name>A0A075R2P3_BRELA</name>
<organism evidence="2 3">
    <name type="scientific">Brevibacillus laterosporus LMG 15441</name>
    <dbReference type="NCBI Taxonomy" id="1042163"/>
    <lineage>
        <taxon>Bacteria</taxon>
        <taxon>Bacillati</taxon>
        <taxon>Bacillota</taxon>
        <taxon>Bacilli</taxon>
        <taxon>Bacillales</taxon>
        <taxon>Paenibacillaceae</taxon>
        <taxon>Brevibacillus</taxon>
    </lineage>
</organism>
<reference evidence="2 3" key="1">
    <citation type="journal article" date="2011" name="J. Bacteriol.">
        <title>Genome sequence of Brevibacillus laterosporus LMG 15441, a pathogen of invertebrates.</title>
        <authorList>
            <person name="Djukic M."/>
            <person name="Poehlein A."/>
            <person name="Thurmer A."/>
            <person name="Daniel R."/>
        </authorList>
    </citation>
    <scope>NUCLEOTIDE SEQUENCE [LARGE SCALE GENOMIC DNA]</scope>
    <source>
        <strain evidence="2 3">LMG 15441</strain>
    </source>
</reference>
<sequence>MEHMDEKIIAMLQEQDEKKDESGPDTQSKKAQELDPKWAYDLQKSLVKIDGEMISFAERSLLEDKLRIPMPKAFTPMSPEAVALKYPSERRPTLIFTNSTGSINVAINHTQTRLTDAEMKEFTAAMVHLLRKTQKLLQWHGDDVVEVNGKPIGYCEFLTPAYNVNLYNFMFFTELAGRALLCTFNCTEDEMDDWRLVARGMMEAVVIHSDHRGGEEE</sequence>
<dbReference type="AlphaFoldDB" id="A0A075R2P3"/>
<dbReference type="RefSeq" id="WP_003334982.1">
    <property type="nucleotide sequence ID" value="NZ_CP007806.1"/>
</dbReference>
<keyword evidence="3" id="KW-1185">Reference proteome</keyword>
<proteinExistence type="predicted"/>